<evidence type="ECO:0000256" key="1">
    <source>
        <dbReference type="SAM" id="MobiDB-lite"/>
    </source>
</evidence>
<sequence length="187" mass="21098">MNYARLLCEGVGSWLQFEHACDRSGLFSEKYLTQPIGQILSARSGNRVRAEYVHPVLSELAKGPGRRPEIDFVVCDPYPSITIAVESKWIGKTKPSVDKIFWDLIRLEMLAHHSKARCFFVLGGMRSDLNSYFKHKLFSGIEPGEQTRPLLRTDINNAHRTALVPTRDHCGREPTGARGRLGSFLSK</sequence>
<dbReference type="RefSeq" id="WP_209856051.1">
    <property type="nucleotide sequence ID" value="NZ_JAGGJV010000011.1"/>
</dbReference>
<evidence type="ECO:0000313" key="3">
    <source>
        <dbReference type="Proteomes" id="UP000823786"/>
    </source>
</evidence>
<comment type="caution">
    <text evidence="2">The sequence shown here is derived from an EMBL/GenBank/DDBJ whole genome shotgun (WGS) entry which is preliminary data.</text>
</comment>
<name>A0ABS4EUW1_9HYPH</name>
<reference evidence="2 3" key="1">
    <citation type="submission" date="2021-03" db="EMBL/GenBank/DDBJ databases">
        <title>Genomic Encyclopedia of Type Strains, Phase IV (KMG-IV): sequencing the most valuable type-strain genomes for metagenomic binning, comparative biology and taxonomic classification.</title>
        <authorList>
            <person name="Goeker M."/>
        </authorList>
    </citation>
    <scope>NUCLEOTIDE SEQUENCE [LARGE SCALE GENOMIC DNA]</scope>
    <source>
        <strain evidence="2 3">DSM 26427</strain>
    </source>
</reference>
<evidence type="ECO:0000313" key="2">
    <source>
        <dbReference type="EMBL" id="MBP1861576.1"/>
    </source>
</evidence>
<proteinExistence type="predicted"/>
<feature type="region of interest" description="Disordered" evidence="1">
    <location>
        <begin position="167"/>
        <end position="187"/>
    </location>
</feature>
<dbReference type="Proteomes" id="UP000823786">
    <property type="component" value="Unassembled WGS sequence"/>
</dbReference>
<keyword evidence="3" id="KW-1185">Reference proteome</keyword>
<accession>A0ABS4EUW1</accession>
<organism evidence="2 3">
    <name type="scientific">Rhizobium herbae</name>
    <dbReference type="NCBI Taxonomy" id="508661"/>
    <lineage>
        <taxon>Bacteria</taxon>
        <taxon>Pseudomonadati</taxon>
        <taxon>Pseudomonadota</taxon>
        <taxon>Alphaproteobacteria</taxon>
        <taxon>Hyphomicrobiales</taxon>
        <taxon>Rhizobiaceae</taxon>
        <taxon>Rhizobium/Agrobacterium group</taxon>
        <taxon>Rhizobium</taxon>
    </lineage>
</organism>
<protein>
    <submittedName>
        <fullName evidence="2">Uncharacterized protein</fullName>
    </submittedName>
</protein>
<gene>
    <name evidence="2" type="ORF">J2Z75_005105</name>
</gene>
<dbReference type="EMBL" id="JAGGJV010000011">
    <property type="protein sequence ID" value="MBP1861576.1"/>
    <property type="molecule type" value="Genomic_DNA"/>
</dbReference>